<sequence length="213" mass="24677">MIKKLTILFLILITIVSLFTGCVFEKRQDNKIEYELNEDGIIKPEFAEQIIQDSSLEVITALKNSDFEKLSTFVHPTKGVRFTPYTHVSIDNDVVLTKDEINELSNDQSELMWGYYDGIGTEILLSPKEYYEKFVYSADFANADEIGYNTVLSFGNVLENQFQVYETPIIVEYYFPGFDPQYAGMDWESLRLVFEESEGKWLLVGIIHNQWTI</sequence>
<organism evidence="1 2">
    <name type="scientific">Serpentinicella alkaliphila</name>
    <dbReference type="NCBI Taxonomy" id="1734049"/>
    <lineage>
        <taxon>Bacteria</taxon>
        <taxon>Bacillati</taxon>
        <taxon>Bacillota</taxon>
        <taxon>Clostridia</taxon>
        <taxon>Peptostreptococcales</taxon>
        <taxon>Natronincolaceae</taxon>
        <taxon>Serpentinicella</taxon>
    </lineage>
</organism>
<dbReference type="Proteomes" id="UP000295504">
    <property type="component" value="Unassembled WGS sequence"/>
</dbReference>
<gene>
    <name evidence="1" type="ORF">EDD79_10379</name>
</gene>
<dbReference type="PROSITE" id="PS51257">
    <property type="entry name" value="PROKAR_LIPOPROTEIN"/>
    <property type="match status" value="1"/>
</dbReference>
<reference evidence="1 2" key="1">
    <citation type="submission" date="2019-03" db="EMBL/GenBank/DDBJ databases">
        <title>Genomic Encyclopedia of Type Strains, Phase IV (KMG-IV): sequencing the most valuable type-strain genomes for metagenomic binning, comparative biology and taxonomic classification.</title>
        <authorList>
            <person name="Goeker M."/>
        </authorList>
    </citation>
    <scope>NUCLEOTIDE SEQUENCE [LARGE SCALE GENOMIC DNA]</scope>
    <source>
        <strain evidence="1 2">DSM 100013</strain>
    </source>
</reference>
<name>A0A4R2TB73_9FIRM</name>
<dbReference type="RefSeq" id="WP_132849251.1">
    <property type="nucleotide sequence ID" value="NZ_CP058648.1"/>
</dbReference>
<dbReference type="EMBL" id="SLYC01000037">
    <property type="protein sequence ID" value="TCP99046.1"/>
    <property type="molecule type" value="Genomic_DNA"/>
</dbReference>
<comment type="caution">
    <text evidence="1">The sequence shown here is derived from an EMBL/GenBank/DDBJ whole genome shotgun (WGS) entry which is preliminary data.</text>
</comment>
<evidence type="ECO:0000313" key="2">
    <source>
        <dbReference type="Proteomes" id="UP000295504"/>
    </source>
</evidence>
<protein>
    <submittedName>
        <fullName evidence="1">Uncharacterized protein</fullName>
    </submittedName>
</protein>
<evidence type="ECO:0000313" key="1">
    <source>
        <dbReference type="EMBL" id="TCP99046.1"/>
    </source>
</evidence>
<dbReference type="AlphaFoldDB" id="A0A4R2TB73"/>
<dbReference type="OrthoDB" id="1267107at2"/>
<keyword evidence="2" id="KW-1185">Reference proteome</keyword>
<proteinExistence type="predicted"/>
<accession>A0A4R2TB73</accession>